<dbReference type="EnsemblMetazoa" id="XM_022816836">
    <property type="protein sequence ID" value="XP_022672571"/>
    <property type="gene ID" value="LOC111255168"/>
</dbReference>
<dbReference type="PANTHER" id="PTHR23316">
    <property type="entry name" value="IMPORTIN ALPHA"/>
    <property type="match status" value="1"/>
</dbReference>
<organism evidence="4 5">
    <name type="scientific">Varroa destructor</name>
    <name type="common">Honeybee mite</name>
    <dbReference type="NCBI Taxonomy" id="109461"/>
    <lineage>
        <taxon>Eukaryota</taxon>
        <taxon>Metazoa</taxon>
        <taxon>Ecdysozoa</taxon>
        <taxon>Arthropoda</taxon>
        <taxon>Chelicerata</taxon>
        <taxon>Arachnida</taxon>
        <taxon>Acari</taxon>
        <taxon>Parasitiformes</taxon>
        <taxon>Mesostigmata</taxon>
        <taxon>Gamasina</taxon>
        <taxon>Dermanyssoidea</taxon>
        <taxon>Varroidae</taxon>
        <taxon>Varroa</taxon>
    </lineage>
</organism>
<evidence type="ECO:0000313" key="5">
    <source>
        <dbReference type="Proteomes" id="UP000594260"/>
    </source>
</evidence>
<dbReference type="EnsemblMetazoa" id="XM_022816835">
    <property type="protein sequence ID" value="XP_022672570"/>
    <property type="gene ID" value="LOC111255168"/>
</dbReference>
<reference evidence="4" key="1">
    <citation type="submission" date="2021-01" db="UniProtKB">
        <authorList>
            <consortium name="EnsemblMetazoa"/>
        </authorList>
    </citation>
    <scope>IDENTIFICATION</scope>
</reference>
<keyword evidence="5" id="KW-1185">Reference proteome</keyword>
<comment type="similarity">
    <text evidence="1">Belongs to the importin alpha family.</text>
</comment>
<dbReference type="SUPFAM" id="SSF48371">
    <property type="entry name" value="ARM repeat"/>
    <property type="match status" value="1"/>
</dbReference>
<dbReference type="SMART" id="SM00185">
    <property type="entry name" value="ARM"/>
    <property type="match status" value="5"/>
</dbReference>
<dbReference type="EnsemblMetazoa" id="XM_022816838">
    <property type="protein sequence ID" value="XP_022672573"/>
    <property type="gene ID" value="LOC111255168"/>
</dbReference>
<dbReference type="Proteomes" id="UP000594260">
    <property type="component" value="Unplaced"/>
</dbReference>
<dbReference type="KEGG" id="vde:111255168"/>
<dbReference type="AlphaFoldDB" id="A0A7M7KVC8"/>
<accession>A0A7M7KVC8</accession>
<proteinExistence type="inferred from homology"/>
<dbReference type="InterPro" id="IPR000225">
    <property type="entry name" value="Armadillo"/>
</dbReference>
<dbReference type="Pfam" id="PF00514">
    <property type="entry name" value="Arm"/>
    <property type="match status" value="1"/>
</dbReference>
<dbReference type="RefSeq" id="XP_022672573.1">
    <property type="nucleotide sequence ID" value="XM_022816838.1"/>
</dbReference>
<evidence type="ECO:0000256" key="2">
    <source>
        <dbReference type="ARBA" id="ARBA00022448"/>
    </source>
</evidence>
<dbReference type="InterPro" id="IPR016024">
    <property type="entry name" value="ARM-type_fold"/>
</dbReference>
<dbReference type="RefSeq" id="XP_022672574.1">
    <property type="nucleotide sequence ID" value="XM_022816839.1"/>
</dbReference>
<keyword evidence="3" id="KW-0653">Protein transport</keyword>
<evidence type="ECO:0000313" key="4">
    <source>
        <dbReference type="EnsemblMetazoa" id="XP_022672570"/>
    </source>
</evidence>
<dbReference type="InterPro" id="IPR011989">
    <property type="entry name" value="ARM-like"/>
</dbReference>
<dbReference type="Gene3D" id="1.25.10.10">
    <property type="entry name" value="Leucine-rich Repeat Variant"/>
    <property type="match status" value="1"/>
</dbReference>
<evidence type="ECO:0000256" key="1">
    <source>
        <dbReference type="ARBA" id="ARBA00010394"/>
    </source>
</evidence>
<protein>
    <recommendedName>
        <fullName evidence="6">Armadillo repeat-containing protein 8</fullName>
    </recommendedName>
</protein>
<sequence>MGNSAIYSLHHAGGKTADSLNCISYSNRNSSAMGHGRPASRTLLLDTHTEAEHTTGDFGEDGRSRALSQPCCFQKKGHRGALDDLTAFDVIPQLVDCLETDHRVEVQCRILKLLTVVMQASNEGKKRVVDAKACPIFIKLLASDSRKVASNAVWALKTVTDNRTYREVVIELGIVQQLICLIGRDVSEDITFKSKVFLCISNLLANGHSSSLALSTVCLAEIQQLLMDPYNTVMYDACLLLRKLIFTGVITISQLKKLRVVDRLVAIVNTLKDNRYGTLLGALYVLEAIAVFQSQAAIDHDALSALRRLLVLNDHLKLPADAIVLATRIFRYIVAGNTERLQIVLDRGWVALIVKTFQTEDLNVQNEAAIAINDLSCTCSDYPTALRFQQDILPGLADSIIYYQRSSIADAAGQILMRFLVNISRIVATPEQRAALCTFLNELKLTEQLKKMKQQGDVLSTYIAASWLD</sequence>
<dbReference type="RefSeq" id="XP_022672569.1">
    <property type="nucleotide sequence ID" value="XM_022816834.1"/>
</dbReference>
<dbReference type="RefSeq" id="XP_022672571.1">
    <property type="nucleotide sequence ID" value="XM_022816836.1"/>
</dbReference>
<dbReference type="EnsemblMetazoa" id="XM_022816834">
    <property type="protein sequence ID" value="XP_022672569"/>
    <property type="gene ID" value="LOC111255168"/>
</dbReference>
<evidence type="ECO:0000256" key="3">
    <source>
        <dbReference type="ARBA" id="ARBA00022927"/>
    </source>
</evidence>
<dbReference type="GeneID" id="111255168"/>
<dbReference type="EnsemblMetazoa" id="XM_022816839">
    <property type="protein sequence ID" value="XP_022672574"/>
    <property type="gene ID" value="LOC111255168"/>
</dbReference>
<name>A0A7M7KVC8_VARDE</name>
<dbReference type="RefSeq" id="XP_022672570.1">
    <property type="nucleotide sequence ID" value="XM_022816835.1"/>
</dbReference>
<dbReference type="InParanoid" id="A0A7M7KVC8"/>
<evidence type="ECO:0008006" key="6">
    <source>
        <dbReference type="Google" id="ProtNLM"/>
    </source>
</evidence>
<dbReference type="GO" id="GO:0015031">
    <property type="term" value="P:protein transport"/>
    <property type="evidence" value="ECO:0007669"/>
    <property type="project" value="UniProtKB-KW"/>
</dbReference>
<keyword evidence="2" id="KW-0813">Transport</keyword>